<keyword evidence="4 9" id="KW-0812">Transmembrane</keyword>
<comment type="similarity">
    <text evidence="9">Belongs to the SecE/SEC61-gamma family.</text>
</comment>
<keyword evidence="5 9" id="KW-0653">Protein transport</keyword>
<keyword evidence="2 9" id="KW-0813">Transport</keyword>
<dbReference type="Gene3D" id="1.20.5.1030">
    <property type="entry name" value="Preprotein translocase secy subunit"/>
    <property type="match status" value="1"/>
</dbReference>
<comment type="subcellular location">
    <subcellularLocation>
        <location evidence="9">Cell membrane</location>
        <topology evidence="9">Single-pass membrane protein</topology>
    </subcellularLocation>
    <subcellularLocation>
        <location evidence="1">Membrane</location>
    </subcellularLocation>
</comment>
<dbReference type="GO" id="GO:0006605">
    <property type="term" value="P:protein targeting"/>
    <property type="evidence" value="ECO:0007669"/>
    <property type="project" value="UniProtKB-UniRule"/>
</dbReference>
<sequence length="65" mass="7387">MSIGTKIVDYFKTSREELKKVAWPTKKETTRYTLIVMGLCIAVAVFFGILDGIFNLGLNKIISFR</sequence>
<dbReference type="Proteomes" id="UP000034837">
    <property type="component" value="Unassembled WGS sequence"/>
</dbReference>
<reference evidence="10 11" key="1">
    <citation type="journal article" date="2015" name="Nature">
        <title>rRNA introns, odd ribosomes, and small enigmatic genomes across a large radiation of phyla.</title>
        <authorList>
            <person name="Brown C.T."/>
            <person name="Hug L.A."/>
            <person name="Thomas B.C."/>
            <person name="Sharon I."/>
            <person name="Castelle C.J."/>
            <person name="Singh A."/>
            <person name="Wilkins M.J."/>
            <person name="Williams K.H."/>
            <person name="Banfield J.F."/>
        </authorList>
    </citation>
    <scope>NUCLEOTIDE SEQUENCE [LARGE SCALE GENOMIC DNA]</scope>
</reference>
<comment type="function">
    <text evidence="9">Essential subunit of the Sec protein translocation channel SecYEG. Clamps together the 2 halves of SecY. May contact the channel plug during translocation.</text>
</comment>
<dbReference type="EMBL" id="LCDO01000008">
    <property type="protein sequence ID" value="KKS56635.1"/>
    <property type="molecule type" value="Genomic_DNA"/>
</dbReference>
<comment type="caution">
    <text evidence="10">The sequence shown here is derived from an EMBL/GenBank/DDBJ whole genome shotgun (WGS) entry which is preliminary data.</text>
</comment>
<dbReference type="GO" id="GO:0005886">
    <property type="term" value="C:plasma membrane"/>
    <property type="evidence" value="ECO:0007669"/>
    <property type="project" value="UniProtKB-SubCell"/>
</dbReference>
<dbReference type="Pfam" id="PF00584">
    <property type="entry name" value="SecE"/>
    <property type="match status" value="1"/>
</dbReference>
<organism evidence="10 11">
    <name type="scientific">Candidatus Magasanikbacteria bacterium GW2011_GWA2_42_32</name>
    <dbReference type="NCBI Taxonomy" id="1619039"/>
    <lineage>
        <taxon>Bacteria</taxon>
        <taxon>Candidatus Magasanikiibacteriota</taxon>
    </lineage>
</organism>
<evidence type="ECO:0000256" key="5">
    <source>
        <dbReference type="ARBA" id="ARBA00022927"/>
    </source>
</evidence>
<dbReference type="InterPro" id="IPR038379">
    <property type="entry name" value="SecE_sf"/>
</dbReference>
<keyword evidence="3 9" id="KW-1003">Cell membrane</keyword>
<evidence type="ECO:0000256" key="8">
    <source>
        <dbReference type="ARBA" id="ARBA00023136"/>
    </source>
</evidence>
<keyword evidence="6 9" id="KW-1133">Transmembrane helix</keyword>
<dbReference type="AlphaFoldDB" id="A0A0G1A6K0"/>
<dbReference type="GO" id="GO:0008320">
    <property type="term" value="F:protein transmembrane transporter activity"/>
    <property type="evidence" value="ECO:0007669"/>
    <property type="project" value="UniProtKB-UniRule"/>
</dbReference>
<evidence type="ECO:0000313" key="10">
    <source>
        <dbReference type="EMBL" id="KKS56635.1"/>
    </source>
</evidence>
<evidence type="ECO:0000256" key="9">
    <source>
        <dbReference type="HAMAP-Rule" id="MF_00422"/>
    </source>
</evidence>
<comment type="subunit">
    <text evidence="9">Component of the Sec protein translocase complex. Heterotrimer consisting of SecY, SecE and SecG subunits. The heterotrimers can form oligomers, although 1 heterotrimer is thought to be able to translocate proteins. Interacts with the ribosome. Interacts with SecDF, and other proteins may be involved. Interacts with SecA.</text>
</comment>
<keyword evidence="7 9" id="KW-0811">Translocation</keyword>
<proteinExistence type="inferred from homology"/>
<evidence type="ECO:0000313" key="11">
    <source>
        <dbReference type="Proteomes" id="UP000034837"/>
    </source>
</evidence>
<protein>
    <recommendedName>
        <fullName evidence="9">Protein translocase subunit SecE</fullName>
    </recommendedName>
</protein>
<gene>
    <name evidence="9" type="primary">secE</name>
    <name evidence="10" type="ORF">UV20_C0008G0011</name>
</gene>
<evidence type="ECO:0000256" key="6">
    <source>
        <dbReference type="ARBA" id="ARBA00022989"/>
    </source>
</evidence>
<dbReference type="InterPro" id="IPR005807">
    <property type="entry name" value="SecE_bac"/>
</dbReference>
<keyword evidence="8 9" id="KW-0472">Membrane</keyword>
<feature type="transmembrane region" description="Helical" evidence="9">
    <location>
        <begin position="32"/>
        <end position="58"/>
    </location>
</feature>
<dbReference type="NCBIfam" id="TIGR00964">
    <property type="entry name" value="secE_bact"/>
    <property type="match status" value="1"/>
</dbReference>
<dbReference type="PANTHER" id="PTHR33910:SF1">
    <property type="entry name" value="PROTEIN TRANSLOCASE SUBUNIT SECE"/>
    <property type="match status" value="1"/>
</dbReference>
<dbReference type="GO" id="GO:0065002">
    <property type="term" value="P:intracellular protein transmembrane transport"/>
    <property type="evidence" value="ECO:0007669"/>
    <property type="project" value="UniProtKB-UniRule"/>
</dbReference>
<evidence type="ECO:0000256" key="7">
    <source>
        <dbReference type="ARBA" id="ARBA00023010"/>
    </source>
</evidence>
<evidence type="ECO:0000256" key="3">
    <source>
        <dbReference type="ARBA" id="ARBA00022475"/>
    </source>
</evidence>
<evidence type="ECO:0000256" key="2">
    <source>
        <dbReference type="ARBA" id="ARBA00022448"/>
    </source>
</evidence>
<evidence type="ECO:0000256" key="1">
    <source>
        <dbReference type="ARBA" id="ARBA00004370"/>
    </source>
</evidence>
<dbReference type="InterPro" id="IPR001901">
    <property type="entry name" value="Translocase_SecE/Sec61-g"/>
</dbReference>
<dbReference type="PANTHER" id="PTHR33910">
    <property type="entry name" value="PROTEIN TRANSLOCASE SUBUNIT SECE"/>
    <property type="match status" value="1"/>
</dbReference>
<name>A0A0G1A6K0_9BACT</name>
<dbReference type="GO" id="GO:0009306">
    <property type="term" value="P:protein secretion"/>
    <property type="evidence" value="ECO:0007669"/>
    <property type="project" value="UniProtKB-UniRule"/>
</dbReference>
<evidence type="ECO:0000256" key="4">
    <source>
        <dbReference type="ARBA" id="ARBA00022692"/>
    </source>
</evidence>
<dbReference type="HAMAP" id="MF_00422">
    <property type="entry name" value="SecE"/>
    <property type="match status" value="1"/>
</dbReference>
<accession>A0A0G1A6K0</accession>
<dbReference type="GO" id="GO:0043952">
    <property type="term" value="P:protein transport by the Sec complex"/>
    <property type="evidence" value="ECO:0007669"/>
    <property type="project" value="UniProtKB-UniRule"/>
</dbReference>